<dbReference type="UniPathway" id="UPA00253">
    <property type="reaction ID" value="UER00332"/>
</dbReference>
<gene>
    <name evidence="12" type="primary">nadD1</name>
    <name evidence="10" type="synonym">nadD</name>
    <name evidence="12" type="ORF">MUS_2860</name>
</gene>
<dbReference type="SUPFAM" id="SSF52374">
    <property type="entry name" value="Nucleotidylyl transferase"/>
    <property type="match status" value="1"/>
</dbReference>
<evidence type="ECO:0000256" key="10">
    <source>
        <dbReference type="HAMAP-Rule" id="MF_00244"/>
    </source>
</evidence>
<evidence type="ECO:0000256" key="1">
    <source>
        <dbReference type="ARBA" id="ARBA00002324"/>
    </source>
</evidence>
<dbReference type="PATRIC" id="fig|1126211.3.peg.2720"/>
<dbReference type="FunFam" id="3.40.50.620:FF:000079">
    <property type="entry name" value="Probable nicotinate-nucleotide adenylyltransferase"/>
    <property type="match status" value="1"/>
</dbReference>
<dbReference type="GO" id="GO:0005524">
    <property type="term" value="F:ATP binding"/>
    <property type="evidence" value="ECO:0007669"/>
    <property type="project" value="UniProtKB-KW"/>
</dbReference>
<evidence type="ECO:0000256" key="7">
    <source>
        <dbReference type="ARBA" id="ARBA00022840"/>
    </source>
</evidence>
<dbReference type="GO" id="GO:0004515">
    <property type="term" value="F:nicotinate-nucleotide adenylyltransferase activity"/>
    <property type="evidence" value="ECO:0007669"/>
    <property type="project" value="UniProtKB-UniRule"/>
</dbReference>
<sequence length="192" mass="22589">MVDMKKIGIFGGTFDPPHNGHLLMANEVLHQAELDEIWFMPNKIPPHKQNEDFTDSRHRVEMLKLAISSNSGFKLELAEMDRKGPSYTYDTVRLLKERHPNDKLFFIIGADMIEYLPKWYKLDELLTLIQFIGVRRPGYHIETPYPLLFADVPEFDVSSTMLRERLKAKKPTQYLMPDKVRQYIEENDLYES</sequence>
<keyword evidence="8 10" id="KW-0520">NAD</keyword>
<dbReference type="PANTHER" id="PTHR39321">
    <property type="entry name" value="NICOTINATE-NUCLEOTIDE ADENYLYLTRANSFERASE-RELATED"/>
    <property type="match status" value="1"/>
</dbReference>
<dbReference type="InterPro" id="IPR005248">
    <property type="entry name" value="NadD/NMNAT"/>
</dbReference>
<evidence type="ECO:0000313" key="12">
    <source>
        <dbReference type="EMBL" id="AFJ62768.1"/>
    </source>
</evidence>
<comment type="pathway">
    <text evidence="2 10">Cofactor biosynthesis; NAD(+) biosynthesis; deamido-NAD(+) from nicotinate D-ribonucleotide: step 1/1.</text>
</comment>
<evidence type="ECO:0000256" key="4">
    <source>
        <dbReference type="ARBA" id="ARBA00022679"/>
    </source>
</evidence>
<comment type="function">
    <text evidence="1 10">Catalyzes the reversible adenylation of nicotinate mononucleotide (NaMN) to nicotinic acid adenine dinucleotide (NaAD).</text>
</comment>
<evidence type="ECO:0000256" key="8">
    <source>
        <dbReference type="ARBA" id="ARBA00023027"/>
    </source>
</evidence>
<keyword evidence="3 10" id="KW-0662">Pyridine nucleotide biosynthesis</keyword>
<evidence type="ECO:0000256" key="2">
    <source>
        <dbReference type="ARBA" id="ARBA00005019"/>
    </source>
</evidence>
<keyword evidence="5 10" id="KW-0548">Nucleotidyltransferase</keyword>
<organism evidence="12 13">
    <name type="scientific">Bacillus amyloliquefaciens (strain Y2)</name>
    <name type="common">Bacillus amyloliquefaciens subsp. plantarum (strain B9601-Y2)</name>
    <dbReference type="NCBI Taxonomy" id="1155777"/>
    <lineage>
        <taxon>Bacteria</taxon>
        <taxon>Bacillati</taxon>
        <taxon>Bacillota</taxon>
        <taxon>Bacilli</taxon>
        <taxon>Bacillales</taxon>
        <taxon>Bacillaceae</taxon>
        <taxon>Bacillus</taxon>
        <taxon>Bacillus amyloliquefaciens group</taxon>
    </lineage>
</organism>
<dbReference type="HAMAP" id="MF_00244">
    <property type="entry name" value="NaMN_adenylyltr"/>
    <property type="match status" value="1"/>
</dbReference>
<keyword evidence="4 10" id="KW-0808">Transferase</keyword>
<keyword evidence="7 10" id="KW-0067">ATP-binding</keyword>
<dbReference type="NCBIfam" id="NF000841">
    <property type="entry name" value="PRK00071.1-4"/>
    <property type="match status" value="1"/>
</dbReference>
<dbReference type="CDD" id="cd02165">
    <property type="entry name" value="NMNAT"/>
    <property type="match status" value="1"/>
</dbReference>
<accession>I2C7Z4</accession>
<reference evidence="12 13" key="1">
    <citation type="journal article" date="2012" name="J. Biotechnol.">
        <title>Genome sequence of the plant growth promoting strain Bacillus amyloliquefaciens subsp. plantarum B9601-Y2 and expression of mersacidin and other secondary metabolites.</title>
        <authorList>
            <person name="He P."/>
            <person name="Hao K."/>
            <person name="Blom J."/>
            <person name="Ruckert C."/>
            <person name="Vater J."/>
            <person name="Mao Z."/>
            <person name="Wu Y."/>
            <person name="Hou M."/>
            <person name="He P."/>
            <person name="He Y."/>
            <person name="Borriss R."/>
        </authorList>
    </citation>
    <scope>NUCLEOTIDE SEQUENCE [LARGE SCALE GENOMIC DNA]</scope>
    <source>
        <strain evidence="12">Y2</strain>
    </source>
</reference>
<dbReference type="Pfam" id="PF01467">
    <property type="entry name" value="CTP_transf_like"/>
    <property type="match status" value="1"/>
</dbReference>
<dbReference type="InterPro" id="IPR004821">
    <property type="entry name" value="Cyt_trans-like"/>
</dbReference>
<dbReference type="KEGG" id="bqy:MUS_2860"/>
<dbReference type="GO" id="GO:0009435">
    <property type="term" value="P:NAD+ biosynthetic process"/>
    <property type="evidence" value="ECO:0007669"/>
    <property type="project" value="UniProtKB-UniRule"/>
</dbReference>
<dbReference type="EC" id="2.7.7.18" evidence="10"/>
<protein>
    <recommendedName>
        <fullName evidence="10">Probable nicotinate-nucleotide adenylyltransferase</fullName>
        <ecNumber evidence="10">2.7.7.18</ecNumber>
    </recommendedName>
    <alternativeName>
        <fullName evidence="10">Deamido-NAD(+) diphosphorylase</fullName>
    </alternativeName>
    <alternativeName>
        <fullName evidence="10">Deamido-NAD(+) pyrophosphorylase</fullName>
    </alternativeName>
    <alternativeName>
        <fullName evidence="10">Nicotinate mononucleotide adenylyltransferase</fullName>
        <shortName evidence="10">NaMN adenylyltransferase</shortName>
    </alternativeName>
</protein>
<dbReference type="HOGENOM" id="CLU_069765_3_1_9"/>
<evidence type="ECO:0000256" key="6">
    <source>
        <dbReference type="ARBA" id="ARBA00022741"/>
    </source>
</evidence>
<dbReference type="AlphaFoldDB" id="I2C7Z4"/>
<comment type="catalytic activity">
    <reaction evidence="9 10">
        <text>nicotinate beta-D-ribonucleotide + ATP + H(+) = deamido-NAD(+) + diphosphate</text>
        <dbReference type="Rhea" id="RHEA:22860"/>
        <dbReference type="ChEBI" id="CHEBI:15378"/>
        <dbReference type="ChEBI" id="CHEBI:30616"/>
        <dbReference type="ChEBI" id="CHEBI:33019"/>
        <dbReference type="ChEBI" id="CHEBI:57502"/>
        <dbReference type="ChEBI" id="CHEBI:58437"/>
        <dbReference type="EC" id="2.7.7.18"/>
    </reaction>
</comment>
<dbReference type="NCBIfam" id="TIGR00125">
    <property type="entry name" value="cyt_tran_rel"/>
    <property type="match status" value="1"/>
</dbReference>
<dbReference type="EMBL" id="CP003332">
    <property type="protein sequence ID" value="AFJ62768.1"/>
    <property type="molecule type" value="Genomic_DNA"/>
</dbReference>
<evidence type="ECO:0000256" key="9">
    <source>
        <dbReference type="ARBA" id="ARBA00048721"/>
    </source>
</evidence>
<dbReference type="PANTHER" id="PTHR39321:SF3">
    <property type="entry name" value="PHOSPHOPANTETHEINE ADENYLYLTRANSFERASE"/>
    <property type="match status" value="1"/>
</dbReference>
<evidence type="ECO:0000259" key="11">
    <source>
        <dbReference type="Pfam" id="PF01467"/>
    </source>
</evidence>
<feature type="domain" description="Cytidyltransferase-like" evidence="11">
    <location>
        <begin position="9"/>
        <end position="165"/>
    </location>
</feature>
<dbReference type="InterPro" id="IPR014729">
    <property type="entry name" value="Rossmann-like_a/b/a_fold"/>
</dbReference>
<evidence type="ECO:0000256" key="5">
    <source>
        <dbReference type="ARBA" id="ARBA00022695"/>
    </source>
</evidence>
<dbReference type="Proteomes" id="UP000002878">
    <property type="component" value="Chromosome"/>
</dbReference>
<dbReference type="Gene3D" id="3.40.50.620">
    <property type="entry name" value="HUPs"/>
    <property type="match status" value="1"/>
</dbReference>
<evidence type="ECO:0000313" key="13">
    <source>
        <dbReference type="Proteomes" id="UP000002878"/>
    </source>
</evidence>
<dbReference type="NCBIfam" id="NF000840">
    <property type="entry name" value="PRK00071.1-3"/>
    <property type="match status" value="1"/>
</dbReference>
<name>I2C7Z4_BACAY</name>
<evidence type="ECO:0000256" key="3">
    <source>
        <dbReference type="ARBA" id="ARBA00022642"/>
    </source>
</evidence>
<dbReference type="NCBIfam" id="TIGR00482">
    <property type="entry name" value="nicotinate (nicotinamide) nucleotide adenylyltransferase"/>
    <property type="match status" value="1"/>
</dbReference>
<comment type="similarity">
    <text evidence="10">Belongs to the NadD family.</text>
</comment>
<proteinExistence type="inferred from homology"/>
<keyword evidence="6 10" id="KW-0547">Nucleotide-binding</keyword>